<evidence type="ECO:0000313" key="2">
    <source>
        <dbReference type="Proteomes" id="UP000022447"/>
    </source>
</evidence>
<keyword evidence="2" id="KW-1185">Reference proteome</keyword>
<protein>
    <submittedName>
        <fullName evidence="1">Uncharacterized protein</fullName>
    </submittedName>
</protein>
<sequence>MHMVADISIERTARDELQKIFRRVFYSRYDHVDVTCSELAERVAGYYEDPSIHLADAREAMIEAMGPEDDILAEPTSSPAHVLTVRYYIKR</sequence>
<reference evidence="1 2" key="1">
    <citation type="submission" date="2014-01" db="EMBL/GenBank/DDBJ databases">
        <title>Roseivivax halodurans JCM 10272 Genome Sequencing.</title>
        <authorList>
            <person name="Lai Q."/>
            <person name="Li G."/>
            <person name="Shao Z."/>
        </authorList>
    </citation>
    <scope>NUCLEOTIDE SEQUENCE [LARGE SCALE GENOMIC DNA]</scope>
    <source>
        <strain evidence="1 2">JCM 10272</strain>
    </source>
</reference>
<dbReference type="Proteomes" id="UP000022447">
    <property type="component" value="Unassembled WGS sequence"/>
</dbReference>
<organism evidence="1 2">
    <name type="scientific">Roseivivax halodurans JCM 10272</name>
    <dbReference type="NCBI Taxonomy" id="1449350"/>
    <lineage>
        <taxon>Bacteria</taxon>
        <taxon>Pseudomonadati</taxon>
        <taxon>Pseudomonadota</taxon>
        <taxon>Alphaproteobacteria</taxon>
        <taxon>Rhodobacterales</taxon>
        <taxon>Roseobacteraceae</taxon>
        <taxon>Roseivivax</taxon>
    </lineage>
</organism>
<dbReference type="EMBL" id="JALZ01000095">
    <property type="protein sequence ID" value="ETX10246.1"/>
    <property type="molecule type" value="Genomic_DNA"/>
</dbReference>
<dbReference type="AlphaFoldDB" id="X7E4Z3"/>
<name>X7E4Z3_9RHOB</name>
<comment type="caution">
    <text evidence="1">The sequence shown here is derived from an EMBL/GenBank/DDBJ whole genome shotgun (WGS) entry which is preliminary data.</text>
</comment>
<proteinExistence type="predicted"/>
<gene>
    <name evidence="1" type="ORF">OCH239_22295</name>
</gene>
<evidence type="ECO:0000313" key="1">
    <source>
        <dbReference type="EMBL" id="ETX10246.1"/>
    </source>
</evidence>
<accession>X7E4Z3</accession>